<dbReference type="EMBL" id="CP101118">
    <property type="protein sequence ID" value="WZF90420.1"/>
    <property type="molecule type" value="Genomic_DNA"/>
</dbReference>
<dbReference type="RefSeq" id="WP_341582687.1">
    <property type="nucleotide sequence ID" value="NZ_CP101118.1"/>
</dbReference>
<evidence type="ECO:0000256" key="4">
    <source>
        <dbReference type="PROSITE-ProRule" id="PRU00433"/>
    </source>
</evidence>
<evidence type="ECO:0000256" key="2">
    <source>
        <dbReference type="ARBA" id="ARBA00022723"/>
    </source>
</evidence>
<gene>
    <name evidence="6" type="ORF">NLK58_09625</name>
</gene>
<dbReference type="PROSITE" id="PS51007">
    <property type="entry name" value="CYTC"/>
    <property type="match status" value="1"/>
</dbReference>
<sequence length="121" mass="12997">MKGFWREDQRRILVSAVLLSGLVTAPVVTMGDDARGRNADEARLANLVVQDCGSCHGLTLRGGLGPPLRPEDLGELPVEAIAAIIREGVPDTAMPPWKPLLSPEEIHWISQQLKSGALVSP</sequence>
<keyword evidence="1 4" id="KW-0349">Heme</keyword>
<evidence type="ECO:0000259" key="5">
    <source>
        <dbReference type="PROSITE" id="PS51007"/>
    </source>
</evidence>
<keyword evidence="2 4" id="KW-0479">Metal-binding</keyword>
<protein>
    <submittedName>
        <fullName evidence="6">Cytochrome c</fullName>
    </submittedName>
</protein>
<dbReference type="InterPro" id="IPR009056">
    <property type="entry name" value="Cyt_c-like_dom"/>
</dbReference>
<dbReference type="SUPFAM" id="SSF46626">
    <property type="entry name" value="Cytochrome c"/>
    <property type="match status" value="1"/>
</dbReference>
<organism evidence="6 7">
    <name type="scientific">Marinobacter metalliresistant</name>
    <dbReference type="NCBI Taxonomy" id="2961995"/>
    <lineage>
        <taxon>Bacteria</taxon>
        <taxon>Pseudomonadati</taxon>
        <taxon>Pseudomonadota</taxon>
        <taxon>Gammaproteobacteria</taxon>
        <taxon>Pseudomonadales</taxon>
        <taxon>Marinobacteraceae</taxon>
        <taxon>Marinobacter</taxon>
    </lineage>
</organism>
<feature type="domain" description="Cytochrome c" evidence="5">
    <location>
        <begin position="31"/>
        <end position="117"/>
    </location>
</feature>
<dbReference type="InterPro" id="IPR036909">
    <property type="entry name" value="Cyt_c-like_dom_sf"/>
</dbReference>
<keyword evidence="3 4" id="KW-0408">Iron</keyword>
<reference evidence="6 7" key="1">
    <citation type="submission" date="2022-07" db="EMBL/GenBank/DDBJ databases">
        <title>A copper resistant bacterium isolated from sediment samples of deep sea hydrothermal areas.</title>
        <authorList>
            <person name="Zeng X."/>
        </authorList>
    </citation>
    <scope>NUCLEOTIDE SEQUENCE [LARGE SCALE GENOMIC DNA]</scope>
    <source>
        <strain evidence="7">CuT 6</strain>
    </source>
</reference>
<evidence type="ECO:0000256" key="3">
    <source>
        <dbReference type="ARBA" id="ARBA00023004"/>
    </source>
</evidence>
<dbReference type="Proteomes" id="UP001475781">
    <property type="component" value="Chromosome"/>
</dbReference>
<dbReference type="Pfam" id="PF13442">
    <property type="entry name" value="Cytochrome_CBB3"/>
    <property type="match status" value="1"/>
</dbReference>
<evidence type="ECO:0000313" key="6">
    <source>
        <dbReference type="EMBL" id="WZF90420.1"/>
    </source>
</evidence>
<name>A0ABZ2W7S8_9GAMM</name>
<dbReference type="Gene3D" id="1.10.760.10">
    <property type="entry name" value="Cytochrome c-like domain"/>
    <property type="match status" value="1"/>
</dbReference>
<evidence type="ECO:0000313" key="7">
    <source>
        <dbReference type="Proteomes" id="UP001475781"/>
    </source>
</evidence>
<keyword evidence="7" id="KW-1185">Reference proteome</keyword>
<evidence type="ECO:0000256" key="1">
    <source>
        <dbReference type="ARBA" id="ARBA00022617"/>
    </source>
</evidence>
<proteinExistence type="predicted"/>
<accession>A0ABZ2W7S8</accession>